<evidence type="ECO:0000256" key="1">
    <source>
        <dbReference type="ARBA" id="ARBA00005698"/>
    </source>
</evidence>
<accession>E8Q748</accession>
<evidence type="ECO:0000313" key="6">
    <source>
        <dbReference type="Proteomes" id="UP000007464"/>
    </source>
</evidence>
<feature type="transmembrane region" description="Helical" evidence="4">
    <location>
        <begin position="97"/>
        <end position="117"/>
    </location>
</feature>
<comment type="subcellular location">
    <subcellularLocation>
        <location evidence="4">Cell membrane</location>
        <topology evidence="4">Multi-pass membrane protein</topology>
    </subcellularLocation>
</comment>
<evidence type="ECO:0000256" key="4">
    <source>
        <dbReference type="RuleBase" id="RU004429"/>
    </source>
</evidence>
<keyword evidence="4" id="KW-0812">Transmembrane</keyword>
<evidence type="ECO:0000256" key="2">
    <source>
        <dbReference type="ARBA" id="ARBA00019907"/>
    </source>
</evidence>
<dbReference type="PANTHER" id="PTHR33269">
    <property type="entry name" value="NADH-UBIQUINONE OXIDOREDUCTASE CHAIN 6"/>
    <property type="match status" value="1"/>
</dbReference>
<dbReference type="Gene3D" id="1.20.120.1200">
    <property type="entry name" value="NADH-ubiquinone/plastoquinone oxidoreductase chain 6, subunit NuoJ"/>
    <property type="match status" value="1"/>
</dbReference>
<feature type="transmembrane region" description="Helical" evidence="4">
    <location>
        <begin position="6"/>
        <end position="23"/>
    </location>
</feature>
<gene>
    <name evidence="5" type="primary">nuoJ</name>
    <name evidence="5" type="ordered locus">BVAF_486</name>
</gene>
<organism evidence="5 6">
    <name type="scientific">Blochmanniella vafra (strain BVAF)</name>
    <dbReference type="NCBI Taxonomy" id="859654"/>
    <lineage>
        <taxon>Bacteria</taxon>
        <taxon>Pseudomonadati</taxon>
        <taxon>Pseudomonadota</taxon>
        <taxon>Gammaproteobacteria</taxon>
        <taxon>Enterobacterales</taxon>
        <taxon>Enterobacteriaceae</taxon>
        <taxon>ant endosymbionts</taxon>
        <taxon>Candidatus Blochmanniella</taxon>
    </lineage>
</organism>
<dbReference type="Proteomes" id="UP000007464">
    <property type="component" value="Chromosome"/>
</dbReference>
<dbReference type="AlphaFoldDB" id="E8Q748"/>
<dbReference type="PANTHER" id="PTHR33269:SF17">
    <property type="entry name" value="NADH-UBIQUINONE OXIDOREDUCTASE CHAIN 6"/>
    <property type="match status" value="1"/>
</dbReference>
<keyword evidence="4" id="KW-0472">Membrane</keyword>
<dbReference type="RefSeq" id="WP_013516797.1">
    <property type="nucleotide sequence ID" value="NC_014909.2"/>
</dbReference>
<dbReference type="STRING" id="859654.BVAF_486"/>
<keyword evidence="4" id="KW-1133">Transmembrane helix</keyword>
<dbReference type="InterPro" id="IPR001457">
    <property type="entry name" value="NADH_UbQ/plastoQ_OxRdtase_su6"/>
</dbReference>
<comment type="catalytic activity">
    <reaction evidence="4">
        <text>a quinone + NADH + 5 H(+)(in) = a quinol + NAD(+) + 4 H(+)(out)</text>
        <dbReference type="Rhea" id="RHEA:57888"/>
        <dbReference type="ChEBI" id="CHEBI:15378"/>
        <dbReference type="ChEBI" id="CHEBI:24646"/>
        <dbReference type="ChEBI" id="CHEBI:57540"/>
        <dbReference type="ChEBI" id="CHEBI:57945"/>
        <dbReference type="ChEBI" id="CHEBI:132124"/>
    </reaction>
</comment>
<evidence type="ECO:0000313" key="5">
    <source>
        <dbReference type="EMBL" id="ADV33872.1"/>
    </source>
</evidence>
<feature type="transmembrane region" description="Helical" evidence="4">
    <location>
        <begin position="57"/>
        <end position="77"/>
    </location>
</feature>
<comment type="function">
    <text evidence="4">NDH-1 shuttles electrons from NADH, via FMN and iron-sulfur (Fe-S) centers, to quinones in the respiratory chain. Couples the redox reaction to proton translocation (for every two electrons transferred, four hydrogen ions are translocated across the cytoplasmic membrane), and thus conserves the redox energy in a proton gradient.</text>
</comment>
<dbReference type="EC" id="7.1.1.-" evidence="4"/>
<dbReference type="GO" id="GO:0005886">
    <property type="term" value="C:plasma membrane"/>
    <property type="evidence" value="ECO:0007669"/>
    <property type="project" value="UniProtKB-SubCell"/>
</dbReference>
<dbReference type="Pfam" id="PF00499">
    <property type="entry name" value="Oxidored_q3"/>
    <property type="match status" value="1"/>
</dbReference>
<dbReference type="GO" id="GO:0008137">
    <property type="term" value="F:NADH dehydrogenase (ubiquinone) activity"/>
    <property type="evidence" value="ECO:0007669"/>
    <property type="project" value="UniProtKB-UniRule"/>
</dbReference>
<keyword evidence="4" id="KW-0520">NAD</keyword>
<feature type="transmembrane region" description="Helical" evidence="4">
    <location>
        <begin position="30"/>
        <end position="51"/>
    </location>
</feature>
<reference evidence="5 6" key="1">
    <citation type="journal article" date="2010" name="BMC Genomics">
        <title>Unprecedented loss of ammonia assimilation capability in a urease-encoding bacterial mutualist.</title>
        <authorList>
            <person name="Williams L.E."/>
            <person name="Wernegreen J.J."/>
        </authorList>
    </citation>
    <scope>NUCLEOTIDE SEQUENCE [LARGE SCALE GENOMIC DNA]</scope>
    <source>
        <strain evidence="5 6">BVAF</strain>
    </source>
</reference>
<comment type="subunit">
    <text evidence="3">Composed of 13 different subunits. Subunits NuoA, H, J, K, L, M, N constitute the membrane sector of the complex.</text>
</comment>
<comment type="similarity">
    <text evidence="1 4">Belongs to the complex I subunit 6 family.</text>
</comment>
<dbReference type="EMBL" id="CP002189">
    <property type="protein sequence ID" value="ADV33872.1"/>
    <property type="molecule type" value="Genomic_DNA"/>
</dbReference>
<dbReference type="InterPro" id="IPR042106">
    <property type="entry name" value="Nuo/plastoQ_OxRdtase_6_NuoJ"/>
</dbReference>
<keyword evidence="4" id="KW-1003">Cell membrane</keyword>
<dbReference type="HOGENOM" id="CLU_085957_0_1_6"/>
<proteinExistence type="inferred from homology"/>
<evidence type="ECO:0000256" key="3">
    <source>
        <dbReference type="ARBA" id="ARBA00025811"/>
    </source>
</evidence>
<dbReference type="GO" id="GO:0048038">
    <property type="term" value="F:quinone binding"/>
    <property type="evidence" value="ECO:0007669"/>
    <property type="project" value="UniProtKB-UniRule"/>
</dbReference>
<keyword evidence="6" id="KW-1185">Reference proteome</keyword>
<protein>
    <recommendedName>
        <fullName evidence="2 4">NADH-quinone oxidoreductase subunit J</fullName>
        <ecNumber evidence="4">7.1.1.-</ecNumber>
    </recommendedName>
</protein>
<sequence>MMVVLFYISGCVSILATICVIFNNNTVHSLLYLVLSLLSVSLNLFSLKASFVGAIEVIVYAGAIMVLFLFVIMMLDIDSVTINFDNKTGESFLLKKFNLGVSLFMSSLLFVLLYSIGRIDNCFINIKNGAISVKQIGITLFGGNGEYILVVEIASLLLLGALISVLHIAQESKTCFDNVVFINNNKKNK</sequence>
<feature type="transmembrane region" description="Helical" evidence="4">
    <location>
        <begin position="147"/>
        <end position="169"/>
    </location>
</feature>
<name>E8Q748_BLOVB</name>
<keyword evidence="4" id="KW-0874">Quinone</keyword>
<dbReference type="KEGG" id="bva:BVAF_486"/>